<accession>A0A3A1Y5M7</accession>
<name>A0A3A1Y5M7_9GAMM</name>
<evidence type="ECO:0000313" key="1">
    <source>
        <dbReference type="EMBL" id="RIY32915.1"/>
    </source>
</evidence>
<dbReference type="EMBL" id="NRHC01000040">
    <property type="protein sequence ID" value="RIY32915.1"/>
    <property type="molecule type" value="Genomic_DNA"/>
</dbReference>
<reference evidence="1 2" key="1">
    <citation type="submission" date="2017-08" db="EMBL/GenBank/DDBJ databases">
        <title>Reclassification of Bisgaard taxon 37 and 44.</title>
        <authorList>
            <person name="Christensen H."/>
        </authorList>
    </citation>
    <scope>NUCLEOTIDE SEQUENCE [LARGE SCALE GENOMIC DNA]</scope>
    <source>
        <strain evidence="1 2">B96_3</strain>
    </source>
</reference>
<organism evidence="1 2">
    <name type="scientific">Psittacicella hinzii</name>
    <dbReference type="NCBI Taxonomy" id="2028575"/>
    <lineage>
        <taxon>Bacteria</taxon>
        <taxon>Pseudomonadati</taxon>
        <taxon>Pseudomonadota</taxon>
        <taxon>Gammaproteobacteria</taxon>
        <taxon>Pasteurellales</taxon>
        <taxon>Psittacicellaceae</taxon>
        <taxon>Psittacicella</taxon>
    </lineage>
</organism>
<dbReference type="AlphaFoldDB" id="A0A3A1Y5M7"/>
<keyword evidence="2" id="KW-1185">Reference proteome</keyword>
<proteinExistence type="predicted"/>
<sequence length="132" mass="14899">MARKSEDERLRQVMVLPILTLVNNLTIEVSNLKKMVEDLQKIHFDTVNDVKPFANAVAIANAAPSLDEDYIALSEVCKRIGVRRGDYLARAEIEVGYPKPVSIGKVLFLTRVQFAHLLNNIEKKNKAKALRK</sequence>
<evidence type="ECO:0000313" key="2">
    <source>
        <dbReference type="Proteomes" id="UP000265691"/>
    </source>
</evidence>
<dbReference type="Proteomes" id="UP000265691">
    <property type="component" value="Unassembled WGS sequence"/>
</dbReference>
<gene>
    <name evidence="1" type="ORF">CKF54_03695</name>
</gene>
<comment type="caution">
    <text evidence="1">The sequence shown here is derived from an EMBL/GenBank/DDBJ whole genome shotgun (WGS) entry which is preliminary data.</text>
</comment>
<protein>
    <submittedName>
        <fullName evidence="1">Uncharacterized protein</fullName>
    </submittedName>
</protein>
<dbReference type="RefSeq" id="WP_119524936.1">
    <property type="nucleotide sequence ID" value="NZ_NRHC01000040.1"/>
</dbReference>